<dbReference type="PANTHER" id="PTHR31896:SF64">
    <property type="entry name" value="TRICHOTHECENE 3-O-ACETYLTRANSFERASE"/>
    <property type="match status" value="1"/>
</dbReference>
<keyword evidence="4" id="KW-1185">Reference proteome</keyword>
<dbReference type="EMBL" id="MU007082">
    <property type="protein sequence ID" value="KAF2423429.1"/>
    <property type="molecule type" value="Genomic_DNA"/>
</dbReference>
<dbReference type="Proteomes" id="UP000800235">
    <property type="component" value="Unassembled WGS sequence"/>
</dbReference>
<dbReference type="InterPro" id="IPR023213">
    <property type="entry name" value="CAT-like_dom_sf"/>
</dbReference>
<proteinExistence type="predicted"/>
<feature type="domain" description="Trichothecene 3-O-acetyltransferase-like N-terminal" evidence="2">
    <location>
        <begin position="26"/>
        <end position="179"/>
    </location>
</feature>
<keyword evidence="1" id="KW-0808">Transferase</keyword>
<protein>
    <submittedName>
        <fullName evidence="3">Trichothecene 3-O-acetyltransferase</fullName>
    </submittedName>
</protein>
<dbReference type="InterPro" id="IPR051283">
    <property type="entry name" value="Sec_Metabolite_Acyltrans"/>
</dbReference>
<accession>A0A9P4NJE5</accession>
<dbReference type="GO" id="GO:0016740">
    <property type="term" value="F:transferase activity"/>
    <property type="evidence" value="ECO:0007669"/>
    <property type="project" value="UniProtKB-KW"/>
</dbReference>
<dbReference type="InterPro" id="IPR054710">
    <property type="entry name" value="Tri101-like_N"/>
</dbReference>
<evidence type="ECO:0000256" key="1">
    <source>
        <dbReference type="ARBA" id="ARBA00022679"/>
    </source>
</evidence>
<name>A0A9P4NJE5_9PEZI</name>
<evidence type="ECO:0000313" key="4">
    <source>
        <dbReference type="Proteomes" id="UP000800235"/>
    </source>
</evidence>
<dbReference type="AlphaFoldDB" id="A0A9P4NJE5"/>
<evidence type="ECO:0000313" key="3">
    <source>
        <dbReference type="EMBL" id="KAF2423429.1"/>
    </source>
</evidence>
<reference evidence="3" key="1">
    <citation type="journal article" date="2020" name="Stud. Mycol.">
        <title>101 Dothideomycetes genomes: a test case for predicting lifestyles and emergence of pathogens.</title>
        <authorList>
            <person name="Haridas S."/>
            <person name="Albert R."/>
            <person name="Binder M."/>
            <person name="Bloem J."/>
            <person name="Labutti K."/>
            <person name="Salamov A."/>
            <person name="Andreopoulos B."/>
            <person name="Baker S."/>
            <person name="Barry K."/>
            <person name="Bills G."/>
            <person name="Bluhm B."/>
            <person name="Cannon C."/>
            <person name="Castanera R."/>
            <person name="Culley D."/>
            <person name="Daum C."/>
            <person name="Ezra D."/>
            <person name="Gonzalez J."/>
            <person name="Henrissat B."/>
            <person name="Kuo A."/>
            <person name="Liang C."/>
            <person name="Lipzen A."/>
            <person name="Lutzoni F."/>
            <person name="Magnuson J."/>
            <person name="Mondo S."/>
            <person name="Nolan M."/>
            <person name="Ohm R."/>
            <person name="Pangilinan J."/>
            <person name="Park H.-J."/>
            <person name="Ramirez L."/>
            <person name="Alfaro M."/>
            <person name="Sun H."/>
            <person name="Tritt A."/>
            <person name="Yoshinaga Y."/>
            <person name="Zwiers L.-H."/>
            <person name="Turgeon B."/>
            <person name="Goodwin S."/>
            <person name="Spatafora J."/>
            <person name="Crous P."/>
            <person name="Grigoriev I."/>
        </authorList>
    </citation>
    <scope>NUCLEOTIDE SEQUENCE</scope>
    <source>
        <strain evidence="3">CBS 130266</strain>
    </source>
</reference>
<comment type="caution">
    <text evidence="3">The sequence shown here is derived from an EMBL/GenBank/DDBJ whole genome shotgun (WGS) entry which is preliminary data.</text>
</comment>
<dbReference type="OrthoDB" id="1862401at2759"/>
<dbReference type="PANTHER" id="PTHR31896">
    <property type="entry name" value="FAMILY REGULATORY PROTEIN, PUTATIVE (AFU_ORTHOLOGUE AFUA_3G14730)-RELATED"/>
    <property type="match status" value="1"/>
</dbReference>
<sequence>MSDFKVQRQITEGLELDIFGQQLTKVYTQIISIFPVEDESQHESIINIIASGLAKLSAAFPWIAGQVVCDGASESNTGSHKIIPLEATPQLTVKDLRDDPEVPAYADFKRANFPIRMLGEDLLAPRKTLMGLDPQNDYAIFLVQITWVEKGMFLTFLGHHQAMDGTGQGQMIGLLSKACNGKKLTSEELSTGNLLRKTLIPFIENYVPGPEIEHQIVDHSASPPSLAPSIWANFTFSAPSLAALKKLADSDLRPNIPFVSTDDAVSAFIWQSVQRARSPRLNSETCSRFMRAIDVRSFVGIPKTYPGVLSTMLRSTLPLQSLLTLPLGVIASTLRSQMDGSSTSYNVRSYATYLNTHQNKSAFSIVAGIDTSKDIMLSSWAKMNTYELDFGLGLGKPVAVRRPGFTPTESLMYLMPRSLDGENTAVICLRDEDMERLKVDEEFGKYARFDG</sequence>
<organism evidence="3 4">
    <name type="scientific">Tothia fuscella</name>
    <dbReference type="NCBI Taxonomy" id="1048955"/>
    <lineage>
        <taxon>Eukaryota</taxon>
        <taxon>Fungi</taxon>
        <taxon>Dikarya</taxon>
        <taxon>Ascomycota</taxon>
        <taxon>Pezizomycotina</taxon>
        <taxon>Dothideomycetes</taxon>
        <taxon>Pleosporomycetidae</taxon>
        <taxon>Venturiales</taxon>
        <taxon>Cylindrosympodiaceae</taxon>
        <taxon>Tothia</taxon>
    </lineage>
</organism>
<gene>
    <name evidence="3" type="ORF">EJ08DRAFT_689844</name>
</gene>
<dbReference type="Gene3D" id="3.30.559.10">
    <property type="entry name" value="Chloramphenicol acetyltransferase-like domain"/>
    <property type="match status" value="2"/>
</dbReference>
<dbReference type="Pfam" id="PF22664">
    <property type="entry name" value="TRI-like_N"/>
    <property type="match status" value="1"/>
</dbReference>
<evidence type="ECO:0000259" key="2">
    <source>
        <dbReference type="Pfam" id="PF22664"/>
    </source>
</evidence>